<keyword evidence="1" id="KW-0732">Signal</keyword>
<organism evidence="2 4">
    <name type="scientific">Eggerthella lenta</name>
    <name type="common">Eubacterium lentum</name>
    <dbReference type="NCBI Taxonomy" id="84112"/>
    <lineage>
        <taxon>Bacteria</taxon>
        <taxon>Bacillati</taxon>
        <taxon>Actinomycetota</taxon>
        <taxon>Coriobacteriia</taxon>
        <taxon>Eggerthellales</taxon>
        <taxon>Eggerthellaceae</taxon>
        <taxon>Eggerthella</taxon>
    </lineage>
</organism>
<gene>
    <name evidence="3" type="ORF">C1853_01385</name>
    <name evidence="2" type="ORF">C1872_03805</name>
</gene>
<evidence type="ECO:0000313" key="4">
    <source>
        <dbReference type="Proteomes" id="UP000253752"/>
    </source>
</evidence>
<protein>
    <recommendedName>
        <fullName evidence="6">Peptidase C39-like domain-containing protein</fullName>
    </recommendedName>
</protein>
<dbReference type="Proteomes" id="UP000253752">
    <property type="component" value="Unassembled WGS sequence"/>
</dbReference>
<feature type="signal peptide" evidence="1">
    <location>
        <begin position="1"/>
        <end position="31"/>
    </location>
</feature>
<name>A0A369MTC1_EGGLN</name>
<proteinExistence type="predicted"/>
<dbReference type="AlphaFoldDB" id="A0A369MTC1"/>
<evidence type="ECO:0000313" key="3">
    <source>
        <dbReference type="EMBL" id="RDC41731.1"/>
    </source>
</evidence>
<dbReference type="EMBL" id="PPUQ01000001">
    <property type="protein sequence ID" value="RDC41731.1"/>
    <property type="molecule type" value="Genomic_DNA"/>
</dbReference>
<reference evidence="4 5" key="1">
    <citation type="journal article" date="2018" name="Elife">
        <title>Discovery and characterization of a prevalent human gut bacterial enzyme sufficient for the inactivation of a family of plant toxins.</title>
        <authorList>
            <person name="Koppel N."/>
            <person name="Bisanz J.E."/>
            <person name="Pandelia M.E."/>
            <person name="Turnbaugh P.J."/>
            <person name="Balskus E.P."/>
        </authorList>
    </citation>
    <scope>NUCLEOTIDE SEQUENCE [LARGE SCALE GENOMIC DNA]</scope>
    <source>
        <strain evidence="3 5">16A</strain>
        <strain evidence="2 4">MR1 #12</strain>
    </source>
</reference>
<evidence type="ECO:0000256" key="1">
    <source>
        <dbReference type="SAM" id="SignalP"/>
    </source>
</evidence>
<dbReference type="EMBL" id="PPTX01000004">
    <property type="protein sequence ID" value="RDB80699.1"/>
    <property type="molecule type" value="Genomic_DNA"/>
</dbReference>
<dbReference type="PROSITE" id="PS51257">
    <property type="entry name" value="PROKAR_LIPOPROTEIN"/>
    <property type="match status" value="1"/>
</dbReference>
<dbReference type="Proteomes" id="UP000253915">
    <property type="component" value="Unassembled WGS sequence"/>
</dbReference>
<evidence type="ECO:0008006" key="6">
    <source>
        <dbReference type="Google" id="ProtNLM"/>
    </source>
</evidence>
<accession>A0A369MTC1</accession>
<evidence type="ECO:0000313" key="2">
    <source>
        <dbReference type="EMBL" id="RDB80699.1"/>
    </source>
</evidence>
<evidence type="ECO:0000313" key="5">
    <source>
        <dbReference type="Proteomes" id="UP000253915"/>
    </source>
</evidence>
<dbReference type="RefSeq" id="WP_009304427.1">
    <property type="nucleotide sequence ID" value="NZ_AP025575.1"/>
</dbReference>
<sequence>MVSHPSRRALAFGAAVSLGIACIAPSQAAFAVEKAPAIPLVRPAVLSAAVTLPGAAAEEAVADLEQVRALAAQRAAEQAAEQCDKRLDYDPALIAAIGNQSTGGHTICCPAYACAYGDAILTGQANDHGAYGCGCCTWPGWGGGNSSFRSLGSDEALLREAYDEIAAGRPTVVHVAGPYGEHWICLMGYQGVEDPDALSLDNFIALDPANGLEVTASYRYAPYGDACEHVSDLR</sequence>
<comment type="caution">
    <text evidence="2">The sequence shown here is derived from an EMBL/GenBank/DDBJ whole genome shotgun (WGS) entry which is preliminary data.</text>
</comment>
<feature type="chain" id="PRO_5044389185" description="Peptidase C39-like domain-containing protein" evidence="1">
    <location>
        <begin position="32"/>
        <end position="234"/>
    </location>
</feature>